<sequence>MEKHKKRKLSLFASPGGGSYLIPFILVSSLFLMWGIAHGLLDVLNKHFQEAFTMTKAQSGFVQFSTYIAYGLMSVPAGMFMRRFGYKKGIIFGLLIYAVGSFSFLPAAYLHSANPFFIALFVVACGLCFLETAANPYSTVLGPKERGAQRLNLSQSLNGLGWILGPLIGGALIFGAEEGDTLALTKPYILLGICTLVITVLFFFVKLPDIQESDEEAVQEVTESGQDKAIPLFQHRHFVLAIAALVAYMMAQSGIFGFFINYVMEQDHNISKIEATQLLSFGGMLLFMIGRLSGSFIMAKFKPQHILSLYAFMCTISMVLVILSLGKISLYALYINFFFMSIMFPTIYALGLVKMGEHTKRAASFLTMAVAGGAFSPIIMGALGEENMAIGFFIPLACFLFILYFGLYGYKPAKG</sequence>
<dbReference type="CDD" id="cd17394">
    <property type="entry name" value="MFS_FucP_like"/>
    <property type="match status" value="1"/>
</dbReference>
<feature type="transmembrane region" description="Helical" evidence="6">
    <location>
        <begin position="20"/>
        <end position="41"/>
    </location>
</feature>
<dbReference type="InterPro" id="IPR050375">
    <property type="entry name" value="MFS_TsgA-like"/>
</dbReference>
<proteinExistence type="predicted"/>
<dbReference type="InterPro" id="IPR036259">
    <property type="entry name" value="MFS_trans_sf"/>
</dbReference>
<evidence type="ECO:0000256" key="6">
    <source>
        <dbReference type="SAM" id="Phobius"/>
    </source>
</evidence>
<evidence type="ECO:0000313" key="9">
    <source>
        <dbReference type="Proteomes" id="UP001596023"/>
    </source>
</evidence>
<feature type="transmembrane region" description="Helical" evidence="6">
    <location>
        <begin position="238"/>
        <end position="263"/>
    </location>
</feature>
<dbReference type="PANTHER" id="PTHR43702:SF3">
    <property type="entry name" value="PROTEIN TSGA"/>
    <property type="match status" value="1"/>
</dbReference>
<dbReference type="InterPro" id="IPR011701">
    <property type="entry name" value="MFS"/>
</dbReference>
<dbReference type="Gene3D" id="1.20.1250.20">
    <property type="entry name" value="MFS general substrate transporter like domains"/>
    <property type="match status" value="2"/>
</dbReference>
<protein>
    <submittedName>
        <fullName evidence="8">Sugar MFS transporter</fullName>
    </submittedName>
</protein>
<keyword evidence="9" id="KW-1185">Reference proteome</keyword>
<feature type="transmembrane region" description="Helical" evidence="6">
    <location>
        <begin position="389"/>
        <end position="410"/>
    </location>
</feature>
<evidence type="ECO:0000313" key="8">
    <source>
        <dbReference type="EMBL" id="MFC4674988.1"/>
    </source>
</evidence>
<keyword evidence="3 6" id="KW-0812">Transmembrane</keyword>
<evidence type="ECO:0000259" key="7">
    <source>
        <dbReference type="PROSITE" id="PS50850"/>
    </source>
</evidence>
<comment type="caution">
    <text evidence="8">The sequence shown here is derived from an EMBL/GenBank/DDBJ whole genome shotgun (WGS) entry which is preliminary data.</text>
</comment>
<keyword evidence="4 6" id="KW-1133">Transmembrane helix</keyword>
<keyword evidence="5 6" id="KW-0472">Membrane</keyword>
<feature type="transmembrane region" description="Helical" evidence="6">
    <location>
        <begin position="61"/>
        <end position="81"/>
    </location>
</feature>
<dbReference type="InterPro" id="IPR020846">
    <property type="entry name" value="MFS_dom"/>
</dbReference>
<evidence type="ECO:0000256" key="1">
    <source>
        <dbReference type="ARBA" id="ARBA00004429"/>
    </source>
</evidence>
<evidence type="ECO:0000256" key="2">
    <source>
        <dbReference type="ARBA" id="ARBA00022475"/>
    </source>
</evidence>
<comment type="subcellular location">
    <subcellularLocation>
        <location evidence="1">Cell inner membrane</location>
        <topology evidence="1">Multi-pass membrane protein</topology>
    </subcellularLocation>
</comment>
<feature type="transmembrane region" description="Helical" evidence="6">
    <location>
        <begin position="275"/>
        <end position="294"/>
    </location>
</feature>
<keyword evidence="2" id="KW-1003">Cell membrane</keyword>
<name>A0ABV9KYX4_9BACT</name>
<feature type="transmembrane region" description="Helical" evidence="6">
    <location>
        <begin position="188"/>
        <end position="205"/>
    </location>
</feature>
<evidence type="ECO:0000256" key="3">
    <source>
        <dbReference type="ARBA" id="ARBA00022692"/>
    </source>
</evidence>
<dbReference type="SUPFAM" id="SSF103473">
    <property type="entry name" value="MFS general substrate transporter"/>
    <property type="match status" value="1"/>
</dbReference>
<dbReference type="EMBL" id="JBHSGN010000087">
    <property type="protein sequence ID" value="MFC4674988.1"/>
    <property type="molecule type" value="Genomic_DNA"/>
</dbReference>
<organism evidence="8 9">
    <name type="scientific">Dysgonomonas termitidis</name>
    <dbReference type="NCBI Taxonomy" id="1516126"/>
    <lineage>
        <taxon>Bacteria</taxon>
        <taxon>Pseudomonadati</taxon>
        <taxon>Bacteroidota</taxon>
        <taxon>Bacteroidia</taxon>
        <taxon>Bacteroidales</taxon>
        <taxon>Dysgonomonadaceae</taxon>
        <taxon>Dysgonomonas</taxon>
    </lineage>
</organism>
<dbReference type="PANTHER" id="PTHR43702">
    <property type="entry name" value="L-FUCOSE-PROTON SYMPORTER"/>
    <property type="match status" value="1"/>
</dbReference>
<feature type="domain" description="Major facilitator superfamily (MFS) profile" evidence="7">
    <location>
        <begin position="23"/>
        <end position="414"/>
    </location>
</feature>
<evidence type="ECO:0000256" key="4">
    <source>
        <dbReference type="ARBA" id="ARBA00022989"/>
    </source>
</evidence>
<feature type="transmembrane region" description="Helical" evidence="6">
    <location>
        <begin position="331"/>
        <end position="353"/>
    </location>
</feature>
<feature type="transmembrane region" description="Helical" evidence="6">
    <location>
        <begin position="365"/>
        <end position="383"/>
    </location>
</feature>
<evidence type="ECO:0000256" key="5">
    <source>
        <dbReference type="ARBA" id="ARBA00023136"/>
    </source>
</evidence>
<accession>A0ABV9KYX4</accession>
<dbReference type="Proteomes" id="UP001596023">
    <property type="component" value="Unassembled WGS sequence"/>
</dbReference>
<reference evidence="9" key="1">
    <citation type="journal article" date="2019" name="Int. J. Syst. Evol. Microbiol.">
        <title>The Global Catalogue of Microorganisms (GCM) 10K type strain sequencing project: providing services to taxonomists for standard genome sequencing and annotation.</title>
        <authorList>
            <consortium name="The Broad Institute Genomics Platform"/>
            <consortium name="The Broad Institute Genome Sequencing Center for Infectious Disease"/>
            <person name="Wu L."/>
            <person name="Ma J."/>
        </authorList>
    </citation>
    <scope>NUCLEOTIDE SEQUENCE [LARGE SCALE GENOMIC DNA]</scope>
    <source>
        <strain evidence="9">CCUG 66188</strain>
    </source>
</reference>
<dbReference type="PROSITE" id="PS50850">
    <property type="entry name" value="MFS"/>
    <property type="match status" value="1"/>
</dbReference>
<feature type="transmembrane region" description="Helical" evidence="6">
    <location>
        <begin position="90"/>
        <end position="110"/>
    </location>
</feature>
<dbReference type="RefSeq" id="WP_379997779.1">
    <property type="nucleotide sequence ID" value="NZ_JBHSGN010000087.1"/>
</dbReference>
<gene>
    <name evidence="8" type="ORF">ACFO6W_14895</name>
</gene>
<feature type="transmembrane region" description="Helical" evidence="6">
    <location>
        <begin position="306"/>
        <end position="325"/>
    </location>
</feature>
<feature type="transmembrane region" description="Helical" evidence="6">
    <location>
        <begin position="116"/>
        <end position="137"/>
    </location>
</feature>
<dbReference type="Pfam" id="PF07690">
    <property type="entry name" value="MFS_1"/>
    <property type="match status" value="1"/>
</dbReference>
<feature type="transmembrane region" description="Helical" evidence="6">
    <location>
        <begin position="157"/>
        <end position="176"/>
    </location>
</feature>